<keyword evidence="7" id="KW-0472">Membrane</keyword>
<dbReference type="InterPro" id="IPR050121">
    <property type="entry name" value="Cytochrome_P450_monoxygenase"/>
</dbReference>
<keyword evidence="7" id="KW-1133">Transmembrane helix</keyword>
<keyword evidence="6" id="KW-0503">Monooxygenase</keyword>
<keyword evidence="4 5" id="KW-0408">Iron</keyword>
<evidence type="ECO:0000256" key="6">
    <source>
        <dbReference type="RuleBase" id="RU000461"/>
    </source>
</evidence>
<accession>A0A397SSP3</accession>
<evidence type="ECO:0000256" key="5">
    <source>
        <dbReference type="PIRSR" id="PIRSR602401-1"/>
    </source>
</evidence>
<keyword evidence="6" id="KW-0560">Oxidoreductase</keyword>
<dbReference type="Gene3D" id="1.10.630.10">
    <property type="entry name" value="Cytochrome P450"/>
    <property type="match status" value="1"/>
</dbReference>
<dbReference type="PANTHER" id="PTHR24305:SF166">
    <property type="entry name" value="CYTOCHROME P450 12A4, MITOCHONDRIAL-RELATED"/>
    <property type="match status" value="1"/>
</dbReference>
<gene>
    <name evidence="8" type="ORF">C1645_739172</name>
</gene>
<dbReference type="PANTHER" id="PTHR24305">
    <property type="entry name" value="CYTOCHROME P450"/>
    <property type="match status" value="1"/>
</dbReference>
<evidence type="ECO:0000256" key="1">
    <source>
        <dbReference type="ARBA" id="ARBA00001971"/>
    </source>
</evidence>
<dbReference type="GO" id="GO:0004497">
    <property type="term" value="F:monooxygenase activity"/>
    <property type="evidence" value="ECO:0007669"/>
    <property type="project" value="UniProtKB-KW"/>
</dbReference>
<evidence type="ECO:0000256" key="2">
    <source>
        <dbReference type="ARBA" id="ARBA00010617"/>
    </source>
</evidence>
<dbReference type="PRINTS" id="PR00463">
    <property type="entry name" value="EP450I"/>
</dbReference>
<reference evidence="8 9" key="1">
    <citation type="submission" date="2018-06" db="EMBL/GenBank/DDBJ databases">
        <title>Comparative genomics reveals the genomic features of Rhizophagus irregularis, R. cerebriforme, R. diaphanum and Gigaspora rosea, and their symbiotic lifestyle signature.</title>
        <authorList>
            <person name="Morin E."/>
            <person name="San Clemente H."/>
            <person name="Chen E.C.H."/>
            <person name="De La Providencia I."/>
            <person name="Hainaut M."/>
            <person name="Kuo A."/>
            <person name="Kohler A."/>
            <person name="Murat C."/>
            <person name="Tang N."/>
            <person name="Roy S."/>
            <person name="Loubradou J."/>
            <person name="Henrissat B."/>
            <person name="Grigoriev I.V."/>
            <person name="Corradi N."/>
            <person name="Roux C."/>
            <person name="Martin F.M."/>
        </authorList>
    </citation>
    <scope>NUCLEOTIDE SEQUENCE [LARGE SCALE GENOMIC DNA]</scope>
    <source>
        <strain evidence="8 9">DAOM 227022</strain>
    </source>
</reference>
<evidence type="ECO:0000256" key="3">
    <source>
        <dbReference type="ARBA" id="ARBA00022723"/>
    </source>
</evidence>
<keyword evidence="7" id="KW-0812">Transmembrane</keyword>
<feature type="transmembrane region" description="Helical" evidence="7">
    <location>
        <begin position="12"/>
        <end position="37"/>
    </location>
</feature>
<dbReference type="Proteomes" id="UP000265703">
    <property type="component" value="Unassembled WGS sequence"/>
</dbReference>
<organism evidence="8 9">
    <name type="scientific">Glomus cerebriforme</name>
    <dbReference type="NCBI Taxonomy" id="658196"/>
    <lineage>
        <taxon>Eukaryota</taxon>
        <taxon>Fungi</taxon>
        <taxon>Fungi incertae sedis</taxon>
        <taxon>Mucoromycota</taxon>
        <taxon>Glomeromycotina</taxon>
        <taxon>Glomeromycetes</taxon>
        <taxon>Glomerales</taxon>
        <taxon>Glomeraceae</taxon>
        <taxon>Glomus</taxon>
    </lineage>
</organism>
<evidence type="ECO:0000256" key="4">
    <source>
        <dbReference type="ARBA" id="ARBA00023004"/>
    </source>
</evidence>
<name>A0A397SSP3_9GLOM</name>
<evidence type="ECO:0000313" key="8">
    <source>
        <dbReference type="EMBL" id="RIA88732.1"/>
    </source>
</evidence>
<dbReference type="PROSITE" id="PS00086">
    <property type="entry name" value="CYTOCHROME_P450"/>
    <property type="match status" value="1"/>
</dbReference>
<dbReference type="GO" id="GO:0016705">
    <property type="term" value="F:oxidoreductase activity, acting on paired donors, with incorporation or reduction of molecular oxygen"/>
    <property type="evidence" value="ECO:0007669"/>
    <property type="project" value="InterPro"/>
</dbReference>
<dbReference type="GO" id="GO:0005506">
    <property type="term" value="F:iron ion binding"/>
    <property type="evidence" value="ECO:0007669"/>
    <property type="project" value="InterPro"/>
</dbReference>
<sequence length="456" mass="52236">MKQFTFEIQGFFKLCGIILISYLFKSIYDIIYCAYFGPLSKIPGPKLFFLTRLFVSFKQLSGQRWKWIQNVIVPTYGTVARLGPNVVMISDKDAIKERRVLSPAFSIKYVASLEPLMVSCVKDLVCKVDECVRKKTFSDGAILNIVNLVQICALDIIGETNFGGKFNGIETLSHPLPGKVYKELRRRAMKSMFPLLKPFLNIDPYLMNLSNELIKNRRQAEKPRVDILQAILDTMKNGDNDQMTNFEIFDQILEFLIAGTDTVSFTTSMAITLLAKNPDKLKLLQQELDNSLGNCNDELPKHDQLKSLPYLNAVINETMRLWPVTLDAGIGKSPEKDTVINGYMIPARTNLVLNYYCLHYDPKYWGKNVKEFVPERWLGIDNSPKDVFYPFSAGSRNCIGQNFAMMEMRLIIASLLSQFDVKDILTQEFDILCYITPSFKDMKYDLFFSKRSLKSM</sequence>
<comment type="cofactor">
    <cofactor evidence="1 5">
        <name>heme</name>
        <dbReference type="ChEBI" id="CHEBI:30413"/>
    </cofactor>
</comment>
<dbReference type="GO" id="GO:0020037">
    <property type="term" value="F:heme binding"/>
    <property type="evidence" value="ECO:0007669"/>
    <property type="project" value="InterPro"/>
</dbReference>
<dbReference type="EMBL" id="QKYT01000250">
    <property type="protein sequence ID" value="RIA88732.1"/>
    <property type="molecule type" value="Genomic_DNA"/>
</dbReference>
<dbReference type="InterPro" id="IPR036396">
    <property type="entry name" value="Cyt_P450_sf"/>
</dbReference>
<protein>
    <submittedName>
        <fullName evidence="8">Cytochrome P450</fullName>
    </submittedName>
</protein>
<dbReference type="InterPro" id="IPR017972">
    <property type="entry name" value="Cyt_P450_CS"/>
</dbReference>
<dbReference type="InterPro" id="IPR001128">
    <property type="entry name" value="Cyt_P450"/>
</dbReference>
<comment type="similarity">
    <text evidence="2 6">Belongs to the cytochrome P450 family.</text>
</comment>
<dbReference type="Pfam" id="PF00067">
    <property type="entry name" value="p450"/>
    <property type="match status" value="1"/>
</dbReference>
<dbReference type="InterPro" id="IPR002401">
    <property type="entry name" value="Cyt_P450_E_grp-I"/>
</dbReference>
<evidence type="ECO:0000313" key="9">
    <source>
        <dbReference type="Proteomes" id="UP000265703"/>
    </source>
</evidence>
<dbReference type="AlphaFoldDB" id="A0A397SSP3"/>
<dbReference type="STRING" id="658196.A0A397SSP3"/>
<feature type="binding site" description="axial binding residue" evidence="5">
    <location>
        <position position="398"/>
    </location>
    <ligand>
        <name>heme</name>
        <dbReference type="ChEBI" id="CHEBI:30413"/>
    </ligand>
    <ligandPart>
        <name>Fe</name>
        <dbReference type="ChEBI" id="CHEBI:18248"/>
    </ligandPart>
</feature>
<keyword evidence="9" id="KW-1185">Reference proteome</keyword>
<evidence type="ECO:0000256" key="7">
    <source>
        <dbReference type="SAM" id="Phobius"/>
    </source>
</evidence>
<comment type="caution">
    <text evidence="8">The sequence shown here is derived from an EMBL/GenBank/DDBJ whole genome shotgun (WGS) entry which is preliminary data.</text>
</comment>
<dbReference type="OrthoDB" id="1470350at2759"/>
<keyword evidence="3 5" id="KW-0479">Metal-binding</keyword>
<dbReference type="SUPFAM" id="SSF48264">
    <property type="entry name" value="Cytochrome P450"/>
    <property type="match status" value="1"/>
</dbReference>
<keyword evidence="5 6" id="KW-0349">Heme</keyword>
<dbReference type="PRINTS" id="PR00385">
    <property type="entry name" value="P450"/>
</dbReference>
<proteinExistence type="inferred from homology"/>